<dbReference type="Gene3D" id="1.20.1250.20">
    <property type="entry name" value="MFS general substrate transporter like domains"/>
    <property type="match status" value="1"/>
</dbReference>
<feature type="transmembrane region" description="Helical" evidence="9">
    <location>
        <begin position="456"/>
        <end position="475"/>
    </location>
</feature>
<keyword evidence="4 9" id="KW-0812">Transmembrane</keyword>
<evidence type="ECO:0000256" key="5">
    <source>
        <dbReference type="ARBA" id="ARBA00022989"/>
    </source>
</evidence>
<organism evidence="11 12">
    <name type="scientific">Chaetomidium leptoderma</name>
    <dbReference type="NCBI Taxonomy" id="669021"/>
    <lineage>
        <taxon>Eukaryota</taxon>
        <taxon>Fungi</taxon>
        <taxon>Dikarya</taxon>
        <taxon>Ascomycota</taxon>
        <taxon>Pezizomycotina</taxon>
        <taxon>Sordariomycetes</taxon>
        <taxon>Sordariomycetidae</taxon>
        <taxon>Sordariales</taxon>
        <taxon>Chaetomiaceae</taxon>
        <taxon>Chaetomidium</taxon>
    </lineage>
</organism>
<evidence type="ECO:0000259" key="10">
    <source>
        <dbReference type="PROSITE" id="PS50850"/>
    </source>
</evidence>
<keyword evidence="3 7" id="KW-0813">Transport</keyword>
<dbReference type="InterPro" id="IPR003663">
    <property type="entry name" value="Sugar/inositol_transpt"/>
</dbReference>
<dbReference type="Proteomes" id="UP001302745">
    <property type="component" value="Unassembled WGS sequence"/>
</dbReference>
<evidence type="ECO:0000313" key="11">
    <source>
        <dbReference type="EMBL" id="KAK4150171.1"/>
    </source>
</evidence>
<evidence type="ECO:0000256" key="9">
    <source>
        <dbReference type="SAM" id="Phobius"/>
    </source>
</evidence>
<dbReference type="GO" id="GO:0005351">
    <property type="term" value="F:carbohydrate:proton symporter activity"/>
    <property type="evidence" value="ECO:0007669"/>
    <property type="project" value="TreeGrafter"/>
</dbReference>
<dbReference type="PROSITE" id="PS00216">
    <property type="entry name" value="SUGAR_TRANSPORT_1"/>
    <property type="match status" value="1"/>
</dbReference>
<keyword evidence="12" id="KW-1185">Reference proteome</keyword>
<feature type="transmembrane region" description="Helical" evidence="9">
    <location>
        <begin position="114"/>
        <end position="136"/>
    </location>
</feature>
<proteinExistence type="inferred from homology"/>
<dbReference type="FunFam" id="1.20.1250.20:FF:000078">
    <property type="entry name" value="MFS maltose transporter, putative"/>
    <property type="match status" value="1"/>
</dbReference>
<feature type="transmembrane region" description="Helical" evidence="9">
    <location>
        <begin position="170"/>
        <end position="192"/>
    </location>
</feature>
<dbReference type="PROSITE" id="PS50850">
    <property type="entry name" value="MFS"/>
    <property type="match status" value="1"/>
</dbReference>
<reference evidence="11" key="2">
    <citation type="submission" date="2023-05" db="EMBL/GenBank/DDBJ databases">
        <authorList>
            <consortium name="Lawrence Berkeley National Laboratory"/>
            <person name="Steindorff A."/>
            <person name="Hensen N."/>
            <person name="Bonometti L."/>
            <person name="Westerberg I."/>
            <person name="Brannstrom I.O."/>
            <person name="Guillou S."/>
            <person name="Cros-Aarteil S."/>
            <person name="Calhoun S."/>
            <person name="Haridas S."/>
            <person name="Kuo A."/>
            <person name="Mondo S."/>
            <person name="Pangilinan J."/>
            <person name="Riley R."/>
            <person name="Labutti K."/>
            <person name="Andreopoulos B."/>
            <person name="Lipzen A."/>
            <person name="Chen C."/>
            <person name="Yanf M."/>
            <person name="Daum C."/>
            <person name="Ng V."/>
            <person name="Clum A."/>
            <person name="Ohm R."/>
            <person name="Martin F."/>
            <person name="Silar P."/>
            <person name="Natvig D."/>
            <person name="Lalanne C."/>
            <person name="Gautier V."/>
            <person name="Ament-Velasquez S.L."/>
            <person name="Kruys A."/>
            <person name="Hutchinson M.I."/>
            <person name="Powell A.J."/>
            <person name="Barry K."/>
            <person name="Miller A.N."/>
            <person name="Grigoriev I.V."/>
            <person name="Debuchy R."/>
            <person name="Gladieux P."/>
            <person name="Thoren M.H."/>
            <person name="Johannesson H."/>
        </authorList>
    </citation>
    <scope>NUCLEOTIDE SEQUENCE</scope>
    <source>
        <strain evidence="11">CBS 538.74</strain>
    </source>
</reference>
<dbReference type="PANTHER" id="PTHR48022">
    <property type="entry name" value="PLASTIDIC GLUCOSE TRANSPORTER 4"/>
    <property type="match status" value="1"/>
</dbReference>
<feature type="transmembrane region" description="Helical" evidence="9">
    <location>
        <begin position="353"/>
        <end position="375"/>
    </location>
</feature>
<dbReference type="AlphaFoldDB" id="A0AAN6ZVB1"/>
<dbReference type="InterPro" id="IPR005828">
    <property type="entry name" value="MFS_sugar_transport-like"/>
</dbReference>
<feature type="transmembrane region" description="Helical" evidence="9">
    <location>
        <begin position="204"/>
        <end position="223"/>
    </location>
</feature>
<dbReference type="InterPro" id="IPR020846">
    <property type="entry name" value="MFS_dom"/>
</dbReference>
<comment type="similarity">
    <text evidence="2 7">Belongs to the major facilitator superfamily. Sugar transporter (TC 2.A.1.1) family.</text>
</comment>
<feature type="transmembrane region" description="Helical" evidence="9">
    <location>
        <begin position="142"/>
        <end position="163"/>
    </location>
</feature>
<keyword evidence="6 9" id="KW-0472">Membrane</keyword>
<keyword evidence="5 9" id="KW-1133">Transmembrane helix</keyword>
<feature type="transmembrane region" description="Helical" evidence="9">
    <location>
        <begin position="32"/>
        <end position="63"/>
    </location>
</feature>
<name>A0AAN6ZVB1_9PEZI</name>
<dbReference type="EMBL" id="MU857091">
    <property type="protein sequence ID" value="KAK4150171.1"/>
    <property type="molecule type" value="Genomic_DNA"/>
</dbReference>
<evidence type="ECO:0000256" key="7">
    <source>
        <dbReference type="RuleBase" id="RU003346"/>
    </source>
</evidence>
<comment type="caution">
    <text evidence="11">The sequence shown here is derived from an EMBL/GenBank/DDBJ whole genome shotgun (WGS) entry which is preliminary data.</text>
</comment>
<evidence type="ECO:0000313" key="12">
    <source>
        <dbReference type="Proteomes" id="UP001302745"/>
    </source>
</evidence>
<feature type="domain" description="Major facilitator superfamily (MFS) profile" evidence="10">
    <location>
        <begin position="35"/>
        <end position="479"/>
    </location>
</feature>
<dbReference type="GO" id="GO:0016020">
    <property type="term" value="C:membrane"/>
    <property type="evidence" value="ECO:0007669"/>
    <property type="project" value="UniProtKB-SubCell"/>
</dbReference>
<dbReference type="SUPFAM" id="SSF103473">
    <property type="entry name" value="MFS general substrate transporter"/>
    <property type="match status" value="1"/>
</dbReference>
<evidence type="ECO:0000256" key="4">
    <source>
        <dbReference type="ARBA" id="ARBA00022692"/>
    </source>
</evidence>
<evidence type="ECO:0000256" key="6">
    <source>
        <dbReference type="ARBA" id="ARBA00023136"/>
    </source>
</evidence>
<evidence type="ECO:0000256" key="3">
    <source>
        <dbReference type="ARBA" id="ARBA00022448"/>
    </source>
</evidence>
<dbReference type="InterPro" id="IPR050360">
    <property type="entry name" value="MFS_Sugar_Transporters"/>
</dbReference>
<dbReference type="PANTHER" id="PTHR48022:SF27">
    <property type="entry name" value="MAJOR FACILITATOR SUPERFAMILY (MFS) PROFILE DOMAIN-CONTAINING PROTEIN"/>
    <property type="match status" value="1"/>
</dbReference>
<dbReference type="InterPro" id="IPR005829">
    <property type="entry name" value="Sugar_transporter_CS"/>
</dbReference>
<feature type="transmembrane region" description="Helical" evidence="9">
    <location>
        <begin position="325"/>
        <end position="346"/>
    </location>
</feature>
<feature type="compositionally biased region" description="Basic and acidic residues" evidence="8">
    <location>
        <begin position="1"/>
        <end position="18"/>
    </location>
</feature>
<reference evidence="11" key="1">
    <citation type="journal article" date="2023" name="Mol. Phylogenet. Evol.">
        <title>Genome-scale phylogeny and comparative genomics of the fungal order Sordariales.</title>
        <authorList>
            <person name="Hensen N."/>
            <person name="Bonometti L."/>
            <person name="Westerberg I."/>
            <person name="Brannstrom I.O."/>
            <person name="Guillou S."/>
            <person name="Cros-Aarteil S."/>
            <person name="Calhoun S."/>
            <person name="Haridas S."/>
            <person name="Kuo A."/>
            <person name="Mondo S."/>
            <person name="Pangilinan J."/>
            <person name="Riley R."/>
            <person name="LaButti K."/>
            <person name="Andreopoulos B."/>
            <person name="Lipzen A."/>
            <person name="Chen C."/>
            <person name="Yan M."/>
            <person name="Daum C."/>
            <person name="Ng V."/>
            <person name="Clum A."/>
            <person name="Steindorff A."/>
            <person name="Ohm R.A."/>
            <person name="Martin F."/>
            <person name="Silar P."/>
            <person name="Natvig D.O."/>
            <person name="Lalanne C."/>
            <person name="Gautier V."/>
            <person name="Ament-Velasquez S.L."/>
            <person name="Kruys A."/>
            <person name="Hutchinson M.I."/>
            <person name="Powell A.J."/>
            <person name="Barry K."/>
            <person name="Miller A.N."/>
            <person name="Grigoriev I.V."/>
            <person name="Debuchy R."/>
            <person name="Gladieux P."/>
            <person name="Hiltunen Thoren M."/>
            <person name="Johannesson H."/>
        </authorList>
    </citation>
    <scope>NUCLEOTIDE SEQUENCE</scope>
    <source>
        <strain evidence="11">CBS 538.74</strain>
    </source>
</reference>
<evidence type="ECO:0000256" key="8">
    <source>
        <dbReference type="SAM" id="MobiDB-lite"/>
    </source>
</evidence>
<feature type="transmembrane region" description="Helical" evidence="9">
    <location>
        <begin position="422"/>
        <end position="444"/>
    </location>
</feature>
<keyword evidence="11" id="KW-0762">Sugar transport</keyword>
<comment type="subcellular location">
    <subcellularLocation>
        <location evidence="1">Membrane</location>
        <topology evidence="1">Multi-pass membrane protein</topology>
    </subcellularLocation>
</comment>
<dbReference type="InterPro" id="IPR036259">
    <property type="entry name" value="MFS_trans_sf"/>
</dbReference>
<dbReference type="NCBIfam" id="TIGR00879">
    <property type="entry name" value="SP"/>
    <property type="match status" value="1"/>
</dbReference>
<sequence length="527" mass="56381">MDVKHEEGLGERHPEPPHGRRGYRSLINNPRLLLSAFFLALVFFTFGFDGSVGGGILAMQPFVQQFAPNKSSDGVPYLTATDISILTAVPTTGCLLGLPLAAALGDRIGRKKTLLIGCIISAVGTAIQTSAFGIAQMVVGRWIANIAIFIFIVMASTFLAEIAPENMRGAIVGLSIVLIDSAAVLSAGVNWAVSSDSTPLSYRLPLGLQIAFAVVIAGGVLFLDDSPTFYLTKSRDDEALRSLRQIRRGYTDAEVEAEFSALKGQAALRETEKEVPWMDMFRGTNLRRTLLALSVGNMQQLSGIAFATNYVTIFLASVGVSTSPFLLTLVVALLALAGAVAGMFLVDAVGRRPLALTTFTAVFVVDLVIGVLGFMDYQTRPAIAQAIAAFSCMFAFFFACGFGPLTYVVASEMPTARLRNKTSAFSFLVLACFSTVVVYVLPYISQPDAGNLGAKTYLIFAGWMAGCIVITYIYLPETKGRTPAELDAMFEAGVPAREFASYECNASIESYLSEAKASAGVSEVEHL</sequence>
<gene>
    <name evidence="11" type="ORF">C8A00DRAFT_46373</name>
</gene>
<evidence type="ECO:0000256" key="2">
    <source>
        <dbReference type="ARBA" id="ARBA00010992"/>
    </source>
</evidence>
<feature type="region of interest" description="Disordered" evidence="8">
    <location>
        <begin position="1"/>
        <end position="22"/>
    </location>
</feature>
<protein>
    <submittedName>
        <fullName evidence="11">High-affinity glucose transporter RGT2</fullName>
    </submittedName>
</protein>
<dbReference type="Pfam" id="PF00083">
    <property type="entry name" value="Sugar_tr"/>
    <property type="match status" value="1"/>
</dbReference>
<feature type="transmembrane region" description="Helical" evidence="9">
    <location>
        <begin position="290"/>
        <end position="313"/>
    </location>
</feature>
<evidence type="ECO:0000256" key="1">
    <source>
        <dbReference type="ARBA" id="ARBA00004141"/>
    </source>
</evidence>
<accession>A0AAN6ZVB1</accession>
<feature type="transmembrane region" description="Helical" evidence="9">
    <location>
        <begin position="83"/>
        <end position="102"/>
    </location>
</feature>
<feature type="transmembrane region" description="Helical" evidence="9">
    <location>
        <begin position="387"/>
        <end position="410"/>
    </location>
</feature>